<proteinExistence type="predicted"/>
<evidence type="ECO:0000313" key="4">
    <source>
        <dbReference type="Ensembl" id="ENSSRHP00000008853.1"/>
    </source>
</evidence>
<name>A0A673G5C4_9TELE</name>
<dbReference type="Ensembl" id="ENSSRHT00000009133.1">
    <property type="protein sequence ID" value="ENSSRHP00000008853.1"/>
    <property type="gene ID" value="ENSSRHG00000005114.1"/>
</dbReference>
<sequence length="125" mass="14195">GLSWCEYTLNVMFISICSKSKSVIITLPYLLFLQGWVRSVRPQKDNLFLHVNDGSSLKPLQVVASTHLNTRYLTFGCAVDITGTLEKSINKRQNVELHAQHIKVVGECNPVVSLYFKNESVRENR</sequence>
<reference evidence="4" key="2">
    <citation type="submission" date="2025-09" db="UniProtKB">
        <authorList>
            <consortium name="Ensembl"/>
        </authorList>
    </citation>
    <scope>IDENTIFICATION</scope>
</reference>
<dbReference type="AlphaFoldDB" id="A0A673G5C4"/>
<dbReference type="SUPFAM" id="SSF50249">
    <property type="entry name" value="Nucleic acid-binding proteins"/>
    <property type="match status" value="1"/>
</dbReference>
<keyword evidence="1" id="KW-0648">Protein biosynthesis</keyword>
<dbReference type="InterPro" id="IPR004365">
    <property type="entry name" value="NA-bd_OB_tRNA"/>
</dbReference>
<dbReference type="PANTHER" id="PTHR22594">
    <property type="entry name" value="ASPARTYL/LYSYL-TRNA SYNTHETASE"/>
    <property type="match status" value="1"/>
</dbReference>
<keyword evidence="5" id="KW-1185">Reference proteome</keyword>
<accession>A0A673G5C4</accession>
<dbReference type="GO" id="GO:0005524">
    <property type="term" value="F:ATP binding"/>
    <property type="evidence" value="ECO:0007669"/>
    <property type="project" value="UniProtKB-KW"/>
</dbReference>
<dbReference type="CDD" id="cd04318">
    <property type="entry name" value="EcAsnRS_like_N"/>
    <property type="match status" value="1"/>
</dbReference>
<dbReference type="GO" id="GO:0006421">
    <property type="term" value="P:asparaginyl-tRNA aminoacylation"/>
    <property type="evidence" value="ECO:0007669"/>
    <property type="project" value="TreeGrafter"/>
</dbReference>
<organism evidence="4 5">
    <name type="scientific">Sinocyclocheilus rhinocerous</name>
    <dbReference type="NCBI Taxonomy" id="307959"/>
    <lineage>
        <taxon>Eukaryota</taxon>
        <taxon>Metazoa</taxon>
        <taxon>Chordata</taxon>
        <taxon>Craniata</taxon>
        <taxon>Vertebrata</taxon>
        <taxon>Euteleostomi</taxon>
        <taxon>Actinopterygii</taxon>
        <taxon>Neopterygii</taxon>
        <taxon>Teleostei</taxon>
        <taxon>Ostariophysi</taxon>
        <taxon>Cypriniformes</taxon>
        <taxon>Cyprinidae</taxon>
        <taxon>Cyprininae</taxon>
        <taxon>Sinocyclocheilus</taxon>
    </lineage>
</organism>
<evidence type="ECO:0000256" key="1">
    <source>
        <dbReference type="ARBA" id="ARBA00022917"/>
    </source>
</evidence>
<evidence type="ECO:0000259" key="3">
    <source>
        <dbReference type="Pfam" id="PF01336"/>
    </source>
</evidence>
<dbReference type="GO" id="GO:0003676">
    <property type="term" value="F:nucleic acid binding"/>
    <property type="evidence" value="ECO:0007669"/>
    <property type="project" value="InterPro"/>
</dbReference>
<evidence type="ECO:0000313" key="5">
    <source>
        <dbReference type="Proteomes" id="UP000472270"/>
    </source>
</evidence>
<reference evidence="4" key="1">
    <citation type="submission" date="2025-08" db="UniProtKB">
        <authorList>
            <consortium name="Ensembl"/>
        </authorList>
    </citation>
    <scope>IDENTIFICATION</scope>
</reference>
<protein>
    <recommendedName>
        <fullName evidence="3">OB domain-containing protein</fullName>
    </recommendedName>
</protein>
<feature type="domain" description="OB" evidence="3">
    <location>
        <begin position="33"/>
        <end position="105"/>
    </location>
</feature>
<keyword evidence="2" id="KW-0436">Ligase</keyword>
<dbReference type="GO" id="GO:0004816">
    <property type="term" value="F:asparagine-tRNA ligase activity"/>
    <property type="evidence" value="ECO:0007669"/>
    <property type="project" value="TreeGrafter"/>
</dbReference>
<keyword evidence="2" id="KW-0030">Aminoacyl-tRNA synthetase</keyword>
<evidence type="ECO:0000256" key="2">
    <source>
        <dbReference type="ARBA" id="ARBA00023146"/>
    </source>
</evidence>
<dbReference type="Gene3D" id="2.40.50.140">
    <property type="entry name" value="Nucleic acid-binding proteins"/>
    <property type="match status" value="1"/>
</dbReference>
<dbReference type="Proteomes" id="UP000472270">
    <property type="component" value="Unassembled WGS sequence"/>
</dbReference>
<dbReference type="InterPro" id="IPR012340">
    <property type="entry name" value="NA-bd_OB-fold"/>
</dbReference>
<dbReference type="GO" id="GO:0005739">
    <property type="term" value="C:mitochondrion"/>
    <property type="evidence" value="ECO:0007669"/>
    <property type="project" value="TreeGrafter"/>
</dbReference>
<dbReference type="Pfam" id="PF01336">
    <property type="entry name" value="tRNA_anti-codon"/>
    <property type="match status" value="1"/>
</dbReference>
<dbReference type="PANTHER" id="PTHR22594:SF34">
    <property type="entry name" value="ASPARAGINE--TRNA LIGASE, MITOCHONDRIAL-RELATED"/>
    <property type="match status" value="1"/>
</dbReference>